<dbReference type="Gene3D" id="2.120.10.30">
    <property type="entry name" value="TolB, C-terminal domain"/>
    <property type="match status" value="1"/>
</dbReference>
<dbReference type="AlphaFoldDB" id="A0A6J6XCC5"/>
<dbReference type="Pfam" id="PF06739">
    <property type="entry name" value="SBBP"/>
    <property type="match status" value="2"/>
</dbReference>
<dbReference type="InterPro" id="IPR011042">
    <property type="entry name" value="6-blade_b-propeller_TolB-like"/>
</dbReference>
<gene>
    <name evidence="1" type="ORF">UFOPK3001_00486</name>
</gene>
<dbReference type="InterPro" id="IPR052918">
    <property type="entry name" value="Motility_Chemotaxis_Reg"/>
</dbReference>
<protein>
    <submittedName>
        <fullName evidence="1">Unannotated protein</fullName>
    </submittedName>
</protein>
<dbReference type="SUPFAM" id="SSF63829">
    <property type="entry name" value="Calcium-dependent phosphotriesterase"/>
    <property type="match status" value="1"/>
</dbReference>
<proteinExistence type="predicted"/>
<dbReference type="InterPro" id="IPR015943">
    <property type="entry name" value="WD40/YVTN_repeat-like_dom_sf"/>
</dbReference>
<dbReference type="InterPro" id="IPR010620">
    <property type="entry name" value="SBBP_repeat"/>
</dbReference>
<organism evidence="1">
    <name type="scientific">freshwater metagenome</name>
    <dbReference type="NCBI Taxonomy" id="449393"/>
    <lineage>
        <taxon>unclassified sequences</taxon>
        <taxon>metagenomes</taxon>
        <taxon>ecological metagenomes</taxon>
    </lineage>
</organism>
<name>A0A6J6XCC5_9ZZZZ</name>
<reference evidence="1" key="1">
    <citation type="submission" date="2020-05" db="EMBL/GenBank/DDBJ databases">
        <authorList>
            <person name="Chiriac C."/>
            <person name="Salcher M."/>
            <person name="Ghai R."/>
            <person name="Kavagutti S V."/>
        </authorList>
    </citation>
    <scope>NUCLEOTIDE SEQUENCE</scope>
</reference>
<dbReference type="SUPFAM" id="SSF50998">
    <property type="entry name" value="Quinoprotein alcohol dehydrogenase-like"/>
    <property type="match status" value="1"/>
</dbReference>
<dbReference type="PANTHER" id="PTHR35580:SF1">
    <property type="entry name" value="PHYTASE-LIKE DOMAIN-CONTAINING PROTEIN"/>
    <property type="match status" value="1"/>
</dbReference>
<dbReference type="SUPFAM" id="SSF101898">
    <property type="entry name" value="NHL repeat"/>
    <property type="match status" value="1"/>
</dbReference>
<accession>A0A6J6XCC5</accession>
<evidence type="ECO:0000313" key="1">
    <source>
        <dbReference type="EMBL" id="CAB4793835.1"/>
    </source>
</evidence>
<dbReference type="InterPro" id="IPR011047">
    <property type="entry name" value="Quinoprotein_ADH-like_sf"/>
</dbReference>
<dbReference type="PANTHER" id="PTHR35580">
    <property type="entry name" value="CELL SURFACE GLYCOPROTEIN (S-LAYER PROTEIN)-LIKE PROTEIN"/>
    <property type="match status" value="1"/>
</dbReference>
<dbReference type="EMBL" id="CAFAAJ010000021">
    <property type="protein sequence ID" value="CAB4793835.1"/>
    <property type="molecule type" value="Genomic_DNA"/>
</dbReference>
<sequence>MTKTTRWLGAALCGTAVLTLPNIALVAPAGAAAPSNSSGFLTSVGGAGFDTIKAVAVANDQTIYLTGTTDGSLSTVPGDANKGGTDIFVSRVDRSGNRIWTRQFGTGGNDEATGIAVSRFGEIYVVGSVRGLLQGADSGAADAVLASFSGGGRLRWRQQFGSTADDTPTGVGVSSQGDVYLTGWTDGSLAGASNGGRDAFVRRVSRKGTVHWTRQYGTDSDDDAAGLVIAAPLAVYVTGSTEGLMGLAGEGNPGTTDGYVMRIDRHGASVWTHQFGGAGEDGPTAIARSSSGSLLVLGSTTGSLDGPNRGETDLFVAGLSRSGIRQWFRQFGTPDIDRPTGMVLTRASELYVGGTTFGSMNQPNLGGGGDAFVSKLSLRGQRQWTEQFGTVDMDEVLALGASPSGDVFAAGYTYGDLNGTTNGGVEGFLLRLDTRESRTWTHQLASTGTARSSSVAPSTRGDVYVAGTATGTITGTSPGGEDAFVAKYTASGTLAWLRQFGTAGDDRALATATTRGGDVVVVGSTTGTLAGAALGDGDAFVARYSRTGRLLWARQFGTALADGATTVTVSRTGDILVAGTTMGTMSTFAGEANAAGSQDVFLTKFGPTGTRTWTRQFGSEDLDVANASAIAPNGDILLAGTTFGSLSTVPGEVSLDAFDGFVARFDRNGTPKWRRQFGSESNDIVTAITTNPTGGFNVAGLTGGTINEPHQGGTEAFVAHFEHSGERVWLHQFGTIFNDSAAGATALANGDIVVTGTTEGQLGAYLAGGSDFFVARYTNTGAQTSLKQFGTAADEEAYGVARGIAGSLFVVGRTAGSMNEDSGGGDDGFVSRIT</sequence>
<dbReference type="Gene3D" id="2.130.10.10">
    <property type="entry name" value="YVTN repeat-like/Quinoprotein amine dehydrogenase"/>
    <property type="match status" value="1"/>
</dbReference>